<keyword evidence="2" id="KW-0175">Coiled coil</keyword>
<feature type="domain" description="Nephrocystin 3-like N-terminal" evidence="3">
    <location>
        <begin position="274"/>
        <end position="399"/>
    </location>
</feature>
<proteinExistence type="predicted"/>
<keyword evidence="4" id="KW-0067">ATP-binding</keyword>
<sequence length="1985" mass="220898">MARKKRSSASGEVAAIRGYGRQYEYAACLIYRHMQSGDLQSLIVGCEEAGPFDDILITTATSLSATQVKSEVDPKSVNVRTELIDNKLIVDMAESWLSLGKISGGRRVSLRYVFGGYFSRNDVSLANPSASGGKRHSAEFARFLNRTDLTPGDVDGSQWSDTLAAFQKLSNLSDADFLFFINSIELFDRDELQRNLPTNFPPREKRFVEDIKHTLPDLVMGADEKSVWTEVELVQKLGWQSRLSQRNSHVFPVPEDFQENDPTTDALIKGINENVSGYLSLLGPPGTGKSTLLQRAIFSNADFSVSRYLAFVPNDRHGLGRAEAGEFLNDLIAELRSLGFEASRYSIDDLSSLRSELQSQLVQAHNQFKRTNRKTVIVIDGLDHIPQEENPTASFLSELPAAHAVPEGILFILGSQHLELSDVHASIQQQAGAPGRRIDISPLSRAAVFAMADAAPLPHYIEREDVYLACLGHPLTARYLIGALRGASTREEAERILSHDRGIGVALEQIYARVWKAVAPKADQKRGLGLLARAEGGLTPQQLASIVGDEAVEGMLEEAGFLLSEAKGCRLSIFHNSFRLFIISETSKRFLKTDQGLELEFNRTLAAIAEMSDKNDPQYWMRLRYIARAGQNDQVLLIGTPEYFRQSLAAFRSRSDVAVDLRLVYAAIKPTRSRQYLLRALLIEKEVEYRLEAVTDLDLIDISLRFGDVEKAVVHALDLDGAAASWLNLVDVLWSDGQYELARRVFERNEPLELLFGRDRHSTWRDVDAASEWVKRAHRFRPLERLLNIIENIPFDEAFVREGQGDEMRSRIKFALARGIIADSPTASVDELTLKIGLNEEHTACLQVEAASERVRVGASELARTALLNLPETNVGLSWRISAARLAVDLSEKMLASSILGEVDLRGIKDRDENLEHKCILIYNVLSLSAILGTKYTLSPPEGAFSATIQAKIVELAAIRSSASGNDDKMLARRLLSVVTYVSQFKPDWRDHVSHKFLGLLSMFCALIVRISRKIGTETFRGIVAEIDKRCDEIGNNIASSEAFRLAFAKEVFLIDGDVDGARNRISHLRDTERHGRTPQDVVSSRAAIASAYADIGCIEEAQASLDSIHQDTFGYWLRAKKEPQYEFWIWSYTTACAACPGKASDHALEFARFLIGMDLTEGDETARRVVPDLLTAPAVSMSAIAGIVKRLTETDLTSWHQIVECILTAVVKSENPRPEMCLELFARLYVPFAGRGSSFLPAALSSSLLATTIRPEVIHRLVEAVMTWAPPTSRALILSDVAAAIPDDVAVNTALAQAEARLEQVRGRTTGSETSQDYTKEFSSQSLQELLLEGSGESSYSERVDYSYARAAEALVQFASLVEIEAFILQRPILVHDARFLIACARRNLSEGNRRRATELFGLAERAAFSGHWSTFMGGQKISLQQLRVELFGESGRESGFDTLIDELAAGQTSGTSLFLNLDQVMESISVTLPFGDLWTETIEHLRHYREYRLSKVVSADENVNDSDQMLAFLIGRALCFNCPELTHHARGAALAIARDPNGAVCFQHLLLRLEEHEEGLREAICLARRARDVSTVRHIIFEFAERHMASTDYVVSTQAKIVVESLGGHATSVKEALPPYYSIKFEETGREDNFDAPPGLTAVTRPMWSDDPWTWTTTAPTAFHMLSRASEFDVGLLRRRCAVFMQREGGRHVFGPEAEADVTATLKRLELKFPWRRLMPMAERRGLSKIVGELVAADCIDAGALQLLWSELSAPSIKPPPPEPSRSPEWVRWPTIPRKQYGGIDGHLWLEEAEECLFVPVVEDWLIVAEERYVKYRAHRASFDSARFSVPISVSLDDMDEDLSPIPRLYSIDVPSPTYRAEESVGFSKLWQPYFGDISDAVITLCPFALRDLGWKRSPSNLLDVLDSSGRVAARTVRWVDGTDDPDTYDVEAFGRGQALLVRRAALAQFEAVFGPLRIGVKGIRSVHDGERNQSRTVAARAD</sequence>
<dbReference type="SUPFAM" id="SSF52540">
    <property type="entry name" value="P-loop containing nucleoside triphosphate hydrolases"/>
    <property type="match status" value="1"/>
</dbReference>
<dbReference type="EMBL" id="JANJOU010000003">
    <property type="protein sequence ID" value="MCR0981852.1"/>
    <property type="molecule type" value="Genomic_DNA"/>
</dbReference>
<keyword evidence="4" id="KW-0547">Nucleotide-binding</keyword>
<keyword evidence="1" id="KW-0677">Repeat</keyword>
<dbReference type="Gene3D" id="3.40.50.300">
    <property type="entry name" value="P-loop containing nucleotide triphosphate hydrolases"/>
    <property type="match status" value="1"/>
</dbReference>
<feature type="coiled-coil region" evidence="2">
    <location>
        <begin position="347"/>
        <end position="374"/>
    </location>
</feature>
<evidence type="ECO:0000313" key="5">
    <source>
        <dbReference type="Proteomes" id="UP001524642"/>
    </source>
</evidence>
<dbReference type="InterPro" id="IPR056884">
    <property type="entry name" value="NPHP3-like_N"/>
</dbReference>
<dbReference type="Proteomes" id="UP001524642">
    <property type="component" value="Unassembled WGS sequence"/>
</dbReference>
<evidence type="ECO:0000256" key="2">
    <source>
        <dbReference type="SAM" id="Coils"/>
    </source>
</evidence>
<evidence type="ECO:0000256" key="1">
    <source>
        <dbReference type="ARBA" id="ARBA00022737"/>
    </source>
</evidence>
<dbReference type="RefSeq" id="WP_257715513.1">
    <property type="nucleotide sequence ID" value="NZ_JANJOU010000003.1"/>
</dbReference>
<dbReference type="Pfam" id="PF24883">
    <property type="entry name" value="NPHP3_N"/>
    <property type="match status" value="1"/>
</dbReference>
<evidence type="ECO:0000259" key="3">
    <source>
        <dbReference type="Pfam" id="PF24883"/>
    </source>
</evidence>
<protein>
    <submittedName>
        <fullName evidence="4">ATP-binding protein</fullName>
    </submittedName>
</protein>
<dbReference type="InterPro" id="IPR027417">
    <property type="entry name" value="P-loop_NTPase"/>
</dbReference>
<name>A0ABT1X172_9PROT</name>
<keyword evidence="5" id="KW-1185">Reference proteome</keyword>
<reference evidence="4 5" key="1">
    <citation type="submission" date="2022-06" db="EMBL/GenBank/DDBJ databases">
        <title>Roseomonas CN29.</title>
        <authorList>
            <person name="Cheng Y."/>
            <person name="He X."/>
        </authorList>
    </citation>
    <scope>NUCLEOTIDE SEQUENCE [LARGE SCALE GENOMIC DNA]</scope>
    <source>
        <strain evidence="4 5">CN29</strain>
    </source>
</reference>
<accession>A0ABT1X172</accession>
<organism evidence="4 5">
    <name type="scientific">Roseomonas populi</name>
    <dbReference type="NCBI Taxonomy" id="3121582"/>
    <lineage>
        <taxon>Bacteria</taxon>
        <taxon>Pseudomonadati</taxon>
        <taxon>Pseudomonadota</taxon>
        <taxon>Alphaproteobacteria</taxon>
        <taxon>Acetobacterales</taxon>
        <taxon>Roseomonadaceae</taxon>
        <taxon>Roseomonas</taxon>
    </lineage>
</organism>
<comment type="caution">
    <text evidence="4">The sequence shown here is derived from an EMBL/GenBank/DDBJ whole genome shotgun (WGS) entry which is preliminary data.</text>
</comment>
<evidence type="ECO:0000313" key="4">
    <source>
        <dbReference type="EMBL" id="MCR0981852.1"/>
    </source>
</evidence>
<dbReference type="GO" id="GO:0005524">
    <property type="term" value="F:ATP binding"/>
    <property type="evidence" value="ECO:0007669"/>
    <property type="project" value="UniProtKB-KW"/>
</dbReference>
<gene>
    <name evidence="4" type="ORF">NRP21_07305</name>
</gene>